<keyword evidence="1" id="KW-0732">Signal</keyword>
<accession>A0A932GM78</accession>
<dbReference type="Pfam" id="PF14559">
    <property type="entry name" value="TPR_19"/>
    <property type="match status" value="1"/>
</dbReference>
<gene>
    <name evidence="3" type="ORF">HYY65_00520</name>
</gene>
<proteinExistence type="predicted"/>
<feature type="domain" description="Sulfatase-modifying factor enzyme-like" evidence="2">
    <location>
        <begin position="194"/>
        <end position="443"/>
    </location>
</feature>
<comment type="caution">
    <text evidence="3">The sequence shown here is derived from an EMBL/GenBank/DDBJ whole genome shotgun (WGS) entry which is preliminary data.</text>
</comment>
<dbReference type="EMBL" id="JACPSX010000007">
    <property type="protein sequence ID" value="MBI3013561.1"/>
    <property type="molecule type" value="Genomic_DNA"/>
</dbReference>
<evidence type="ECO:0000313" key="4">
    <source>
        <dbReference type="Proteomes" id="UP000741360"/>
    </source>
</evidence>
<dbReference type="SUPFAM" id="SSF56436">
    <property type="entry name" value="C-type lectin-like"/>
    <property type="match status" value="1"/>
</dbReference>
<dbReference type="Gene3D" id="3.90.1580.10">
    <property type="entry name" value="paralog of FGE (formylglycine-generating enzyme)"/>
    <property type="match status" value="1"/>
</dbReference>
<reference evidence="3" key="1">
    <citation type="submission" date="2020-07" db="EMBL/GenBank/DDBJ databases">
        <title>Huge and variable diversity of episymbiotic CPR bacteria and DPANN archaea in groundwater ecosystems.</title>
        <authorList>
            <person name="He C.Y."/>
            <person name="Keren R."/>
            <person name="Whittaker M."/>
            <person name="Farag I.F."/>
            <person name="Doudna J."/>
            <person name="Cate J.H.D."/>
            <person name="Banfield J.F."/>
        </authorList>
    </citation>
    <scope>NUCLEOTIDE SEQUENCE</scope>
    <source>
        <strain evidence="3">NC_groundwater_717_Ag_S-0.2um_59_8</strain>
    </source>
</reference>
<evidence type="ECO:0000259" key="2">
    <source>
        <dbReference type="Pfam" id="PF03781"/>
    </source>
</evidence>
<dbReference type="InterPro" id="IPR016187">
    <property type="entry name" value="CTDL_fold"/>
</dbReference>
<dbReference type="InterPro" id="IPR042095">
    <property type="entry name" value="SUMF_sf"/>
</dbReference>
<dbReference type="Gene3D" id="1.25.40.10">
    <property type="entry name" value="Tetratricopeptide repeat domain"/>
    <property type="match status" value="1"/>
</dbReference>
<evidence type="ECO:0000256" key="1">
    <source>
        <dbReference type="SAM" id="SignalP"/>
    </source>
</evidence>
<dbReference type="Pfam" id="PF03781">
    <property type="entry name" value="FGE-sulfatase"/>
    <property type="match status" value="1"/>
</dbReference>
<organism evidence="3 4">
    <name type="scientific">Tectimicrobiota bacterium</name>
    <dbReference type="NCBI Taxonomy" id="2528274"/>
    <lineage>
        <taxon>Bacteria</taxon>
        <taxon>Pseudomonadati</taxon>
        <taxon>Nitrospinota/Tectimicrobiota group</taxon>
        <taxon>Candidatus Tectimicrobiota</taxon>
    </lineage>
</organism>
<dbReference type="PANTHER" id="PTHR23150:SF35">
    <property type="entry name" value="BLL6746 PROTEIN"/>
    <property type="match status" value="1"/>
</dbReference>
<dbReference type="SUPFAM" id="SSF48452">
    <property type="entry name" value="TPR-like"/>
    <property type="match status" value="1"/>
</dbReference>
<evidence type="ECO:0000313" key="3">
    <source>
        <dbReference type="EMBL" id="MBI3013561.1"/>
    </source>
</evidence>
<sequence>MVLLCWLLAGAVAPAVDAQENLGAWMAERRESYAKWTAANPDHEARLAAFVRAAREVGAGLLSESSPAGMAASLKARSASASQTDLETARQMFFQGVQLFQEGVFEAARKRFDQGLEKDPGNGQAHYFLAETLMRLKDAHGAKRHYELTALLDPLSVEAAKAEVAAAKLPTTTLVQPVVAKVPGAGYAFRDCAECPEMVTIPPGRFNMGAGDGYENEKPVHKVTIGQPFAVGKFEVTRGEYAAFVAATGHSTAGDCDTYTRGRSGGRYEMNDAASWRDPGFAQTDRDPVTCVSWDDAKAYVAWLSKKTGKEYRLLSEAEWEYVARAGTSTAWWCGGAEACLDGTAWYSSNSGRGGRGTQPVGSKTANPFGLYDIHGNVWEWVEDCWNDGYSGALAKGEAWTSGDCSHRFFRGGSWNYEPGFLRSAIRLVNSTTLRNNSSGFRVSRTLLP</sequence>
<dbReference type="PANTHER" id="PTHR23150">
    <property type="entry name" value="SULFATASE MODIFYING FACTOR 1, 2"/>
    <property type="match status" value="1"/>
</dbReference>
<dbReference type="InterPro" id="IPR005532">
    <property type="entry name" value="SUMF_dom"/>
</dbReference>
<dbReference type="Proteomes" id="UP000741360">
    <property type="component" value="Unassembled WGS sequence"/>
</dbReference>
<dbReference type="GO" id="GO:0120147">
    <property type="term" value="F:formylglycine-generating oxidase activity"/>
    <property type="evidence" value="ECO:0007669"/>
    <property type="project" value="TreeGrafter"/>
</dbReference>
<name>A0A932GM78_UNCTE</name>
<dbReference type="AlphaFoldDB" id="A0A932GM78"/>
<dbReference type="InterPro" id="IPR011990">
    <property type="entry name" value="TPR-like_helical_dom_sf"/>
</dbReference>
<feature type="chain" id="PRO_5037439946" evidence="1">
    <location>
        <begin position="19"/>
        <end position="449"/>
    </location>
</feature>
<dbReference type="InterPro" id="IPR051043">
    <property type="entry name" value="Sulfatase_Mod_Factor_Kinase"/>
</dbReference>
<feature type="signal peptide" evidence="1">
    <location>
        <begin position="1"/>
        <end position="18"/>
    </location>
</feature>
<protein>
    <submittedName>
        <fullName evidence="3">SUMF1/EgtB/PvdO family nonheme iron enzyme</fullName>
    </submittedName>
</protein>